<name>A0A075GXS0_9EURY</name>
<organism evidence="1">
    <name type="scientific">uncultured marine group II/III euryarchaeote KM3_31_G09</name>
    <dbReference type="NCBI Taxonomy" id="1456432"/>
    <lineage>
        <taxon>Archaea</taxon>
        <taxon>Methanobacteriati</taxon>
        <taxon>Methanobacteriota</taxon>
        <taxon>environmental samples</taxon>
    </lineage>
</organism>
<dbReference type="AlphaFoldDB" id="A0A075GXS0"/>
<reference evidence="1" key="1">
    <citation type="journal article" date="2014" name="Genome Biol. Evol.">
        <title>Pangenome evidence for extensive interdomain horizontal transfer affecting lineage core and shell genes in uncultured planktonic thaumarchaeota and euryarchaeota.</title>
        <authorList>
            <person name="Deschamps P."/>
            <person name="Zivanovic Y."/>
            <person name="Moreira D."/>
            <person name="Rodriguez-Valera F."/>
            <person name="Lopez-Garcia P."/>
        </authorList>
    </citation>
    <scope>NUCLEOTIDE SEQUENCE</scope>
</reference>
<accession>A0A075GXS0</accession>
<evidence type="ECO:0000313" key="1">
    <source>
        <dbReference type="EMBL" id="AIF08671.1"/>
    </source>
</evidence>
<dbReference type="EMBL" id="KF900838">
    <property type="protein sequence ID" value="AIF08671.1"/>
    <property type="molecule type" value="Genomic_DNA"/>
</dbReference>
<proteinExistence type="predicted"/>
<protein>
    <submittedName>
        <fullName evidence="1">Uncharacterized protein</fullName>
    </submittedName>
</protein>
<sequence length="70" mass="7804">MMITQHTINLSCHQVVGGFGTLATTVDLPHTTMLIAIPKIQLIVLSHLHLQRYLLPAKDSMLTLKQEAKE</sequence>